<dbReference type="SUPFAM" id="SSF63418">
    <property type="entry name" value="MurE/MurF N-terminal domain"/>
    <property type="match status" value="1"/>
</dbReference>
<feature type="domain" description="Mur ligase central" evidence="5">
    <location>
        <begin position="108"/>
        <end position="226"/>
    </location>
</feature>
<dbReference type="AlphaFoldDB" id="A0A520N1H8"/>
<dbReference type="InterPro" id="IPR035911">
    <property type="entry name" value="MurE/MurF_N"/>
</dbReference>
<dbReference type="Gene3D" id="3.90.190.20">
    <property type="entry name" value="Mur ligase, C-terminal domain"/>
    <property type="match status" value="1"/>
</dbReference>
<dbReference type="PANTHER" id="PTHR43024:SF1">
    <property type="entry name" value="UDP-N-ACETYLMURAMOYL-TRIPEPTIDE--D-ALANYL-D-ALANINE LIGASE"/>
    <property type="match status" value="1"/>
</dbReference>
<dbReference type="Proteomes" id="UP000315825">
    <property type="component" value="Unassembled WGS sequence"/>
</dbReference>
<dbReference type="Gene3D" id="3.40.1190.10">
    <property type="entry name" value="Mur-like, catalytic domain"/>
    <property type="match status" value="1"/>
</dbReference>
<dbReference type="Pfam" id="PF01225">
    <property type="entry name" value="Mur_ligase"/>
    <property type="match status" value="1"/>
</dbReference>
<evidence type="ECO:0000256" key="2">
    <source>
        <dbReference type="ARBA" id="ARBA00022741"/>
    </source>
</evidence>
<sequence>MFRVAGLNTNNDFSKFLNGKDTKNIESIHSISFDSRKIKKGELFIPLKGEHFNGHNFVQQAVDKGAFALCENKKLQHKNIILVENVYLALLKLCQENIQQLQVKTIFITGSFGKTTLKEMLKKSLGNDCHASHSNQNNQFGIPYTILSCSSKKKYLIVECGARKKGDFDEISDYLKCDIFILTGIAHNHIETMGSISNIEKTKLELLKCLKNKNHFIDGRKLINQDYINNNIKMATKAIHLLGKNIKDTPFTTEPPSGRGNVIKFGGGEIIDQTYNSSPHTLIETTKNLDSKKHILILGDMAELGGSEKKIHEEILKKLSKFEILVTGKIFGEIAKKKELSNIFYFGDIKSFPSKYLLTKLQNNKKLYFKGSRSSRMEIYINALING</sequence>
<dbReference type="SUPFAM" id="SSF53623">
    <property type="entry name" value="MurD-like peptide ligases, catalytic domain"/>
    <property type="match status" value="1"/>
</dbReference>
<proteinExistence type="predicted"/>
<dbReference type="InterPro" id="IPR036615">
    <property type="entry name" value="Mur_ligase_C_dom_sf"/>
</dbReference>
<evidence type="ECO:0000256" key="3">
    <source>
        <dbReference type="ARBA" id="ARBA00022840"/>
    </source>
</evidence>
<evidence type="ECO:0000256" key="1">
    <source>
        <dbReference type="ARBA" id="ARBA00022598"/>
    </source>
</evidence>
<accession>A0A520N1H8</accession>
<organism evidence="6 7">
    <name type="scientific">SAR86 cluster bacterium</name>
    <dbReference type="NCBI Taxonomy" id="2030880"/>
    <lineage>
        <taxon>Bacteria</taxon>
        <taxon>Pseudomonadati</taxon>
        <taxon>Pseudomonadota</taxon>
        <taxon>Gammaproteobacteria</taxon>
        <taxon>SAR86 cluster</taxon>
    </lineage>
</organism>
<dbReference type="GO" id="GO:0005524">
    <property type="term" value="F:ATP binding"/>
    <property type="evidence" value="ECO:0007669"/>
    <property type="project" value="UniProtKB-KW"/>
</dbReference>
<gene>
    <name evidence="6" type="ORF">EVA92_00890</name>
</gene>
<comment type="caution">
    <text evidence="6">The sequence shown here is derived from an EMBL/GenBank/DDBJ whole genome shotgun (WGS) entry which is preliminary data.</text>
</comment>
<dbReference type="PANTHER" id="PTHR43024">
    <property type="entry name" value="UDP-N-ACETYLMURAMOYL-TRIPEPTIDE--D-ALANYL-D-ALANINE LIGASE"/>
    <property type="match status" value="1"/>
</dbReference>
<dbReference type="Pfam" id="PF08245">
    <property type="entry name" value="Mur_ligase_M"/>
    <property type="match status" value="1"/>
</dbReference>
<evidence type="ECO:0000313" key="7">
    <source>
        <dbReference type="Proteomes" id="UP000315825"/>
    </source>
</evidence>
<dbReference type="EMBL" id="SHBE01000001">
    <property type="protein sequence ID" value="RZO27332.1"/>
    <property type="molecule type" value="Genomic_DNA"/>
</dbReference>
<dbReference type="InterPro" id="IPR036565">
    <property type="entry name" value="Mur-like_cat_sf"/>
</dbReference>
<name>A0A520N1H8_9GAMM</name>
<evidence type="ECO:0000313" key="6">
    <source>
        <dbReference type="EMBL" id="RZO27332.1"/>
    </source>
</evidence>
<dbReference type="GO" id="GO:0016881">
    <property type="term" value="F:acid-amino acid ligase activity"/>
    <property type="evidence" value="ECO:0007669"/>
    <property type="project" value="InterPro"/>
</dbReference>
<keyword evidence="2" id="KW-0547">Nucleotide-binding</keyword>
<reference evidence="6 7" key="1">
    <citation type="submission" date="2019-02" db="EMBL/GenBank/DDBJ databases">
        <title>Prokaryotic population dynamics and viral predation in marine succession experiment using metagenomics: the confinement effect.</title>
        <authorList>
            <person name="Haro-Moreno J.M."/>
            <person name="Rodriguez-Valera F."/>
            <person name="Lopez-Perez M."/>
        </authorList>
    </citation>
    <scope>NUCLEOTIDE SEQUENCE [LARGE SCALE GENOMIC DNA]</scope>
    <source>
        <strain evidence="6">MED-G159</strain>
    </source>
</reference>
<evidence type="ECO:0000259" key="4">
    <source>
        <dbReference type="Pfam" id="PF01225"/>
    </source>
</evidence>
<evidence type="ECO:0000259" key="5">
    <source>
        <dbReference type="Pfam" id="PF08245"/>
    </source>
</evidence>
<dbReference type="SUPFAM" id="SSF53244">
    <property type="entry name" value="MurD-like peptide ligases, peptide-binding domain"/>
    <property type="match status" value="1"/>
</dbReference>
<dbReference type="Gene3D" id="3.40.1390.10">
    <property type="entry name" value="MurE/MurF, N-terminal domain"/>
    <property type="match status" value="1"/>
</dbReference>
<dbReference type="InterPro" id="IPR013221">
    <property type="entry name" value="Mur_ligase_cen"/>
</dbReference>
<protein>
    <submittedName>
        <fullName evidence="6">UDP-N-acetylmuramoyl-tripeptide--D-alanyl-D-alanine ligase</fullName>
    </submittedName>
</protein>
<dbReference type="InterPro" id="IPR000713">
    <property type="entry name" value="Mur_ligase_N"/>
</dbReference>
<feature type="domain" description="Mur ligase N-terminal catalytic" evidence="4">
    <location>
        <begin position="28"/>
        <end position="78"/>
    </location>
</feature>
<dbReference type="InterPro" id="IPR051046">
    <property type="entry name" value="MurCDEF_CellWall_CoF430Synth"/>
</dbReference>
<keyword evidence="3" id="KW-0067">ATP-binding</keyword>
<keyword evidence="1 6" id="KW-0436">Ligase</keyword>